<proteinExistence type="predicted"/>
<organism evidence="1 2">
    <name type="scientific">Flavonifractor plautii</name>
    <name type="common">Fusobacterium plautii</name>
    <dbReference type="NCBI Taxonomy" id="292800"/>
    <lineage>
        <taxon>Bacteria</taxon>
        <taxon>Bacillati</taxon>
        <taxon>Bacillota</taxon>
        <taxon>Clostridia</taxon>
        <taxon>Eubacteriales</taxon>
        <taxon>Oscillospiraceae</taxon>
        <taxon>Flavonifractor</taxon>
    </lineage>
</organism>
<dbReference type="EMBL" id="CYZT01000539">
    <property type="protein sequence ID" value="CUP87772.1"/>
    <property type="molecule type" value="Genomic_DNA"/>
</dbReference>
<gene>
    <name evidence="1" type="ORF">ERS852411_03702</name>
</gene>
<evidence type="ECO:0000313" key="2">
    <source>
        <dbReference type="Proteomes" id="UP000095746"/>
    </source>
</evidence>
<dbReference type="AlphaFoldDB" id="A0A174RQH3"/>
<reference evidence="1 2" key="1">
    <citation type="submission" date="2015-09" db="EMBL/GenBank/DDBJ databases">
        <authorList>
            <consortium name="Pathogen Informatics"/>
        </authorList>
    </citation>
    <scope>NUCLEOTIDE SEQUENCE [LARGE SCALE GENOMIC DNA]</scope>
    <source>
        <strain evidence="1 2">2789STDY5608854</strain>
    </source>
</reference>
<name>A0A174RQH3_FLAPL</name>
<accession>A0A174RQH3</accession>
<evidence type="ECO:0000313" key="1">
    <source>
        <dbReference type="EMBL" id="CUP87772.1"/>
    </source>
</evidence>
<dbReference type="Proteomes" id="UP000095746">
    <property type="component" value="Unassembled WGS sequence"/>
</dbReference>
<protein>
    <submittedName>
        <fullName evidence="1">Uncharacterized protein</fullName>
    </submittedName>
</protein>
<sequence length="223" mass="22560">MNRVEGVGLTPGGVVGHRADGQRANAVPQGVFLAVHLGIQAGVARTAGVGCADGGIEVSEVVSGDVVCTGGNGARLIRKVEAGGIGGGGGVRRDDIPHLSAVLADGLLAPFAAVGRQLPGLFRTVRAGAVEGDASQMLRRDFAALHVEMGGGDSAVGVGKVGAVDVLPIVGAAADIQGHIHRRNGNRTDLLQGDGAVEREFIICICVPDTWSIQRPLAAVAQY</sequence>